<keyword evidence="2" id="KW-1185">Reference proteome</keyword>
<gene>
    <name evidence="1" type="ORF">PsorP6_010856</name>
</gene>
<dbReference type="EMBL" id="CM047585">
    <property type="protein sequence ID" value="KAI9910413.1"/>
    <property type="molecule type" value="Genomic_DNA"/>
</dbReference>
<proteinExistence type="predicted"/>
<comment type="caution">
    <text evidence="1">The sequence shown here is derived from an EMBL/GenBank/DDBJ whole genome shotgun (WGS) entry which is preliminary data.</text>
</comment>
<evidence type="ECO:0000313" key="2">
    <source>
        <dbReference type="Proteomes" id="UP001163321"/>
    </source>
</evidence>
<organism evidence="1 2">
    <name type="scientific">Peronosclerospora sorghi</name>
    <dbReference type="NCBI Taxonomy" id="230839"/>
    <lineage>
        <taxon>Eukaryota</taxon>
        <taxon>Sar</taxon>
        <taxon>Stramenopiles</taxon>
        <taxon>Oomycota</taxon>
        <taxon>Peronosporomycetes</taxon>
        <taxon>Peronosporales</taxon>
        <taxon>Peronosporaceae</taxon>
        <taxon>Peronosclerospora</taxon>
    </lineage>
</organism>
<evidence type="ECO:0000313" key="1">
    <source>
        <dbReference type="EMBL" id="KAI9910413.1"/>
    </source>
</evidence>
<reference evidence="1 2" key="1">
    <citation type="journal article" date="2022" name="bioRxiv">
        <title>The genome of the oomycete Peronosclerospora sorghi, a cosmopolitan pathogen of maize and sorghum, is inflated with dispersed pseudogenes.</title>
        <authorList>
            <person name="Fletcher K."/>
            <person name="Martin F."/>
            <person name="Isakeit T."/>
            <person name="Cavanaugh K."/>
            <person name="Magill C."/>
            <person name="Michelmore R."/>
        </authorList>
    </citation>
    <scope>NUCLEOTIDE SEQUENCE [LARGE SCALE GENOMIC DNA]</scope>
    <source>
        <strain evidence="1">P6</strain>
    </source>
</reference>
<accession>A0ACC0VXE5</accession>
<sequence>MPLRTLFWIAPEVLLGKEYDEQADVFSFGVVQSDLDTDDYPYWNSGHVPGDQGDPSARRAQEQKILEKVARGSLRPTFYSD</sequence>
<name>A0ACC0VXE5_9STRA</name>
<protein>
    <submittedName>
        <fullName evidence="1">Uncharacterized protein</fullName>
    </submittedName>
</protein>
<dbReference type="Proteomes" id="UP001163321">
    <property type="component" value="Chromosome 6"/>
</dbReference>